<comment type="caution">
    <text evidence="10">The sequence shown here is derived from an EMBL/GenBank/DDBJ whole genome shotgun (WGS) entry which is preliminary data.</text>
</comment>
<sequence>MFLTITTTGTPERPATDLGFLLHKHPEKAQRFSTSYGTAHVLYPEADDQRCTAALLLEVDAVALVRRGKGKGRGGAPDAALAQYVNDRPYAASSLLAVALSAVFSSAMRGVCNARPERAAEPLPLRIEVPSLPARGGPELVRRLFEPLGWAVTVEPVPLDVQFPEWGDSRYVRLVLESQALTLAETLRHLYVLLPVLDDAKHYWVASDEVDKLLRAGEGWLPDHPEQKLITSRYLSRRWSLTREAMERLELVRLAEADDSEVEDIDNAVEAETEAEEKPTPLAVQRRDAILAALKASGAARVLDLGCGQGQLVQALLKDPAFTEIVGVDVSMRALTIAGRRLKLDRMGERQASRVRLFQSSLAYTDSRLKGYDAAVLSEVVEHLDLPRLPALEYAVFGSARPRTVLVTTPNVEYNVRWESLPAGHVRHSDHRFEWTREEFRSWARAVAERHGYEVEFVPVGLDDPEVGPPTQMAVFEMGTAAVNVTDEKEAKAA</sequence>
<evidence type="ECO:0000313" key="10">
    <source>
        <dbReference type="EMBL" id="GAA3531550.1"/>
    </source>
</evidence>
<keyword evidence="5" id="KW-0479">Metal-binding</keyword>
<protein>
    <submittedName>
        <fullName evidence="10">3' terminal RNA ribose 2'-O-methyltransferase Hen1</fullName>
    </submittedName>
</protein>
<keyword evidence="6" id="KW-0460">Magnesium</keyword>
<accession>A0ABP6VD16</accession>
<evidence type="ECO:0000256" key="3">
    <source>
        <dbReference type="ARBA" id="ARBA00022679"/>
    </source>
</evidence>
<dbReference type="InterPro" id="IPR013217">
    <property type="entry name" value="Methyltransf_12"/>
</dbReference>
<dbReference type="EMBL" id="BAABCE010000002">
    <property type="protein sequence ID" value="GAA3531550.1"/>
    <property type="molecule type" value="Genomic_DNA"/>
</dbReference>
<keyword evidence="2" id="KW-0489">Methyltransferase</keyword>
<name>A0ABP6VD16_9ACTN</name>
<keyword evidence="7" id="KW-0694">RNA-binding</keyword>
<dbReference type="PANTHER" id="PTHR21404">
    <property type="entry name" value="HEN1"/>
    <property type="match status" value="1"/>
</dbReference>
<feature type="domain" description="Hen1 N-terminal" evidence="9">
    <location>
        <begin position="1"/>
        <end position="249"/>
    </location>
</feature>
<evidence type="ECO:0000256" key="5">
    <source>
        <dbReference type="ARBA" id="ARBA00022723"/>
    </source>
</evidence>
<dbReference type="RefSeq" id="WP_346180617.1">
    <property type="nucleotide sequence ID" value="NZ_BAABCE010000002.1"/>
</dbReference>
<evidence type="ECO:0000313" key="11">
    <source>
        <dbReference type="Proteomes" id="UP001500707"/>
    </source>
</evidence>
<keyword evidence="11" id="KW-1185">Reference proteome</keyword>
<evidence type="ECO:0000256" key="4">
    <source>
        <dbReference type="ARBA" id="ARBA00022691"/>
    </source>
</evidence>
<dbReference type="NCBIfam" id="TIGR04074">
    <property type="entry name" value="bacter_Hen1"/>
    <property type="match status" value="1"/>
</dbReference>
<evidence type="ECO:0000259" key="8">
    <source>
        <dbReference type="Pfam" id="PF08242"/>
    </source>
</evidence>
<reference evidence="11" key="1">
    <citation type="journal article" date="2019" name="Int. J. Syst. Evol. Microbiol.">
        <title>The Global Catalogue of Microorganisms (GCM) 10K type strain sequencing project: providing services to taxonomists for standard genome sequencing and annotation.</title>
        <authorList>
            <consortium name="The Broad Institute Genomics Platform"/>
            <consortium name="The Broad Institute Genome Sequencing Center for Infectious Disease"/>
            <person name="Wu L."/>
            <person name="Ma J."/>
        </authorList>
    </citation>
    <scope>NUCLEOTIDE SEQUENCE [LARGE SCALE GENOMIC DNA]</scope>
    <source>
        <strain evidence="11">JCM 17656</strain>
    </source>
</reference>
<feature type="domain" description="Methyltransferase type 12" evidence="8">
    <location>
        <begin position="303"/>
        <end position="388"/>
    </location>
</feature>
<comment type="cofactor">
    <cofactor evidence="1">
        <name>Mg(2+)</name>
        <dbReference type="ChEBI" id="CHEBI:18420"/>
    </cofactor>
</comment>
<dbReference type="CDD" id="cd02440">
    <property type="entry name" value="AdoMet_MTases"/>
    <property type="match status" value="1"/>
</dbReference>
<dbReference type="InterPro" id="IPR024740">
    <property type="entry name" value="Hen1_N"/>
</dbReference>
<evidence type="ECO:0000259" key="9">
    <source>
        <dbReference type="Pfam" id="PF12623"/>
    </source>
</evidence>
<dbReference type="InterPro" id="IPR026610">
    <property type="entry name" value="Hen1"/>
</dbReference>
<proteinExistence type="predicted"/>
<keyword evidence="3" id="KW-0808">Transferase</keyword>
<dbReference type="Pfam" id="PF08242">
    <property type="entry name" value="Methyltransf_12"/>
    <property type="match status" value="1"/>
</dbReference>
<dbReference type="PANTHER" id="PTHR21404:SF3">
    <property type="entry name" value="SMALL RNA 2'-O-METHYLTRANSFERASE"/>
    <property type="match status" value="1"/>
</dbReference>
<evidence type="ECO:0000256" key="6">
    <source>
        <dbReference type="ARBA" id="ARBA00022842"/>
    </source>
</evidence>
<keyword evidence="4" id="KW-0949">S-adenosyl-L-methionine</keyword>
<evidence type="ECO:0000256" key="1">
    <source>
        <dbReference type="ARBA" id="ARBA00001946"/>
    </source>
</evidence>
<dbReference type="InterPro" id="IPR024026">
    <property type="entry name" value="3'-RNA_MeTfrase_Hen1_bac"/>
</dbReference>
<organism evidence="10 11">
    <name type="scientific">Streptomyces osmaniensis</name>
    <dbReference type="NCBI Taxonomy" id="593134"/>
    <lineage>
        <taxon>Bacteria</taxon>
        <taxon>Bacillati</taxon>
        <taxon>Actinomycetota</taxon>
        <taxon>Actinomycetes</taxon>
        <taxon>Kitasatosporales</taxon>
        <taxon>Streptomycetaceae</taxon>
        <taxon>Streptomyces</taxon>
    </lineage>
</organism>
<dbReference type="Pfam" id="PF12623">
    <property type="entry name" value="Hen1_L"/>
    <property type="match status" value="1"/>
</dbReference>
<gene>
    <name evidence="10" type="ORF">GCM10022295_11990</name>
</gene>
<evidence type="ECO:0000256" key="7">
    <source>
        <dbReference type="ARBA" id="ARBA00022884"/>
    </source>
</evidence>
<evidence type="ECO:0000256" key="2">
    <source>
        <dbReference type="ARBA" id="ARBA00022603"/>
    </source>
</evidence>
<dbReference type="Proteomes" id="UP001500707">
    <property type="component" value="Unassembled WGS sequence"/>
</dbReference>